<feature type="domain" description="VWFD" evidence="5">
    <location>
        <begin position="403"/>
        <end position="598"/>
    </location>
</feature>
<dbReference type="GO" id="GO:0005576">
    <property type="term" value="C:extracellular region"/>
    <property type="evidence" value="ECO:0007669"/>
    <property type="project" value="TreeGrafter"/>
</dbReference>
<evidence type="ECO:0000256" key="1">
    <source>
        <dbReference type="ARBA" id="ARBA00022729"/>
    </source>
</evidence>
<name>A0A8W8L6U3_MAGGI</name>
<dbReference type="EnsemblMetazoa" id="G26652.1">
    <property type="protein sequence ID" value="G26652.1:cds"/>
    <property type="gene ID" value="G26652"/>
</dbReference>
<dbReference type="InterPro" id="IPR001846">
    <property type="entry name" value="VWF_type-D"/>
</dbReference>
<dbReference type="InterPro" id="IPR058727">
    <property type="entry name" value="Helical_Vwde"/>
</dbReference>
<dbReference type="Proteomes" id="UP000005408">
    <property type="component" value="Unassembled WGS sequence"/>
</dbReference>
<dbReference type="Pfam" id="PF26129">
    <property type="entry name" value="Vwde"/>
    <property type="match status" value="1"/>
</dbReference>
<dbReference type="GO" id="GO:0005102">
    <property type="term" value="F:signaling receptor binding"/>
    <property type="evidence" value="ECO:0007669"/>
    <property type="project" value="TreeGrafter"/>
</dbReference>
<dbReference type="PANTHER" id="PTHR14949:SF54">
    <property type="entry name" value="VWFD DOMAIN-CONTAINING PROTEIN"/>
    <property type="match status" value="1"/>
</dbReference>
<dbReference type="InterPro" id="IPR050969">
    <property type="entry name" value="Dev_Signal_Modulators"/>
</dbReference>
<dbReference type="PANTHER" id="PTHR14949">
    <property type="entry name" value="EGF-LIKE-DOMAIN, MULTIPLE 7, 8"/>
    <property type="match status" value="1"/>
</dbReference>
<dbReference type="Pfam" id="PF00094">
    <property type="entry name" value="VWD"/>
    <property type="match status" value="1"/>
</dbReference>
<evidence type="ECO:0000256" key="3">
    <source>
        <dbReference type="SAM" id="MobiDB-lite"/>
    </source>
</evidence>
<keyword evidence="1 4" id="KW-0732">Signal</keyword>
<keyword evidence="2" id="KW-1015">Disulfide bond</keyword>
<feature type="signal peptide" evidence="4">
    <location>
        <begin position="1"/>
        <end position="21"/>
    </location>
</feature>
<evidence type="ECO:0000256" key="4">
    <source>
        <dbReference type="SAM" id="SignalP"/>
    </source>
</evidence>
<keyword evidence="7" id="KW-1185">Reference proteome</keyword>
<evidence type="ECO:0000313" key="7">
    <source>
        <dbReference type="Proteomes" id="UP000005408"/>
    </source>
</evidence>
<dbReference type="GO" id="GO:0009986">
    <property type="term" value="C:cell surface"/>
    <property type="evidence" value="ECO:0007669"/>
    <property type="project" value="TreeGrafter"/>
</dbReference>
<dbReference type="AlphaFoldDB" id="A0A8W8L6U3"/>
<dbReference type="OMA" id="MINNRPA"/>
<protein>
    <recommendedName>
        <fullName evidence="5">VWFD domain-containing protein</fullName>
    </recommendedName>
</protein>
<evidence type="ECO:0000313" key="6">
    <source>
        <dbReference type="EnsemblMetazoa" id="G26652.1:cds"/>
    </source>
</evidence>
<dbReference type="PROSITE" id="PS51233">
    <property type="entry name" value="VWFD"/>
    <property type="match status" value="1"/>
</dbReference>
<dbReference type="Pfam" id="PF23283">
    <property type="entry name" value="D8C_UMOD"/>
    <property type="match status" value="1"/>
</dbReference>
<reference evidence="6" key="1">
    <citation type="submission" date="2022-08" db="UniProtKB">
        <authorList>
            <consortium name="EnsemblMetazoa"/>
        </authorList>
    </citation>
    <scope>IDENTIFICATION</scope>
    <source>
        <strain evidence="6">05x7-T-G4-1.051#20</strain>
    </source>
</reference>
<accession>A0A8W8L6U3</accession>
<feature type="region of interest" description="Disordered" evidence="3">
    <location>
        <begin position="630"/>
        <end position="663"/>
    </location>
</feature>
<dbReference type="Gene3D" id="2.10.25.10">
    <property type="entry name" value="Laminin"/>
    <property type="match status" value="1"/>
</dbReference>
<proteinExistence type="predicted"/>
<evidence type="ECO:0000256" key="2">
    <source>
        <dbReference type="ARBA" id="ARBA00023157"/>
    </source>
</evidence>
<organism evidence="6 7">
    <name type="scientific">Magallana gigas</name>
    <name type="common">Pacific oyster</name>
    <name type="synonym">Crassostrea gigas</name>
    <dbReference type="NCBI Taxonomy" id="29159"/>
    <lineage>
        <taxon>Eukaryota</taxon>
        <taxon>Metazoa</taxon>
        <taxon>Spiralia</taxon>
        <taxon>Lophotrochozoa</taxon>
        <taxon>Mollusca</taxon>
        <taxon>Bivalvia</taxon>
        <taxon>Autobranchia</taxon>
        <taxon>Pteriomorphia</taxon>
        <taxon>Ostreida</taxon>
        <taxon>Ostreoidea</taxon>
        <taxon>Ostreidae</taxon>
        <taxon>Magallana</taxon>
    </lineage>
</organism>
<evidence type="ECO:0000259" key="5">
    <source>
        <dbReference type="PROSITE" id="PS51233"/>
    </source>
</evidence>
<dbReference type="InterPro" id="IPR000742">
    <property type="entry name" value="EGF"/>
</dbReference>
<feature type="chain" id="PRO_5036443873" description="VWFD domain-containing protein" evidence="4">
    <location>
        <begin position="22"/>
        <end position="1036"/>
    </location>
</feature>
<dbReference type="PROSITE" id="PS01186">
    <property type="entry name" value="EGF_2"/>
    <property type="match status" value="1"/>
</dbReference>
<dbReference type="OrthoDB" id="10021943at2759"/>
<sequence>MGTRHLPLLALSSCLVIAVHAKDPCAQGNHQLIGELHRSTQFQPEPTDRLLCDDGLRAGWYVFNNNDEMPTSCVTQYHCGTHYPLWMQGTHPSLADGIVPRKACSNIHGSTSQTCCDFSLDIQVKNCGTFYVYNLQTVPACSMAYCAGNKRVCDLGGQVATGGNCPDHYPKLTSTPVLSKPEVTLTEVRFSCKIDYPLGQPDVGFVVTWTVDGQELNSTGQPLQTTLLGDSRIAYLNAAKLKGNLGKELKCSVRSFHPSKGKGLMSIALTSRGYWAGIRVTPFGKINLDEGGPERTVTLESTIPLLCKDMYAPSECNLPVKLAALNSSTDISLSDCHYYLRLDNATGTYKTSFKVKATRDFIKDNNFVQEIAFQPIRMLFNNEMWNNYTPNPIMIGTTDKDHGHCLLWGDPHFTGFDYKKNYNVYEVGDMVMYKSKNQKRPFEVQIRTWPCGSYHPCACAVIAREGNDVIEIDMCEKRKDVVEAPSVSYPSGHPLEGTTVSRNETGKIFYINFPSGARIKVDASHAYNGAHHHTTEYSPYMNIDVQAPPDDFGSSEGLCGNWNGDSSDDFIGGDNIQYQSSSVANFSKSWMLPANTSMFHQVPKYEQHLAPKFEYCSCKQGRVDCTKIGKGAINPSKPRDGSIISDKNKHPRRSAHAYTDHYPDRDIPVDPRVAAKRLKRNAAAMFPTPSGITEHQARTACSRSIAKSSLHSHCQHTTILSNIVDGCVEDIKYSDSVETFELAHMNAFDSICYNELAKDPRNIEYVNGNPVVSSSIMTCPNQCSKHGRCIGTTCHCDHGFTSADCSIKIGVAPTIHRIRGDGHCDIRKRPCRQANVIVDNIMDSSLLACRITPLNLSDGVPVASGISVTYKAEFLSFLEVQCPIPEHNVMKGLSKIGFKISITSDGQHYSQDALFIVSDGYCTTCTASGVCTQKPDSCFIDGVCYRSGDQNRDNQICDPSVSTNDWSFIKSVQEIDHYTATFTGCRCPYNTHPYDCACCQNGGCQCGEVQRNQCYDCNNKTLCGLYPTLFPSPNQQ</sequence>
<dbReference type="InterPro" id="IPR057774">
    <property type="entry name" value="D8C_UMOD/GP2/OIT3-like"/>
</dbReference>